<dbReference type="EMBL" id="JBICBT010000492">
    <property type="protein sequence ID" value="KAL3111726.1"/>
    <property type="molecule type" value="Genomic_DNA"/>
</dbReference>
<evidence type="ECO:0000313" key="5">
    <source>
        <dbReference type="EMBL" id="KAL3111726.1"/>
    </source>
</evidence>
<dbReference type="Gene3D" id="2.30.29.30">
    <property type="entry name" value="Pleckstrin-homology domain (PH domain)/Phosphotyrosine-binding domain (PTB)"/>
    <property type="match status" value="1"/>
</dbReference>
<protein>
    <recommendedName>
        <fullName evidence="7">ELMO domain-containing protein</fullName>
    </recommendedName>
</protein>
<dbReference type="Pfam" id="PF11841">
    <property type="entry name" value="ELMO_ARM"/>
    <property type="match status" value="1"/>
</dbReference>
<dbReference type="InterPro" id="IPR001849">
    <property type="entry name" value="PH_domain"/>
</dbReference>
<sequence length="893" mass="101396">MSNFHLSSKVLNYIDTRPKENEVKGAIKLDVNLRIFIKNERSNEKEKSRKEMATNIYATLDKKEPLAAFIARIGDTLALTEEPENYALMFEEKRRFLTEYNKHSVAQGFFLLLTASPSNFAKHFLAQLGQGSCSAWPHLPLFVSLCADPAFAEAFTALNGVHCLAEVIEGFSDEWHPFEPNAPPLFSLMRSLLTFMQQFPVLCPWADFSPQFVHKMALFVNGHSKLEQNDSRALALGTLLVLVERCDHLHESIRERLSVESLIRHLDNSDERIALSSLSLINAIYELADRGERLTIIKILHERPFIAAIGRTLEKTRKSQPNSLALASAGLCQQLGRLQHIRFDEVRALSLRIPSDKEIAYVLNGFTNCDVPPQSVVSVWGSDRSEFCRLALSTPPGSLAVCALLELSRPPSPPHDGTSRRPSPVTCAPLHQMCCANGRPFWWPMVLAKLVDILIKVLNICGSFSASLIGPCRLPFWRFVLKNERPFYALFQILVELFQRTWGEMHAKMDDLAKVLSVVQDQMERAMAEDEETMERLEGELLRKKYSYFGMQRIWKREEMAREELELSGAQIHNQLTVNNSNAQNSANSSHQQNLCSHFWFWRLDDRQRHFHFWDCRMGGGKHSELALDTQKKLAVSQIRAVYHGNDLTVRLGQHFGAKVHKKAVQSLLRFGLCLELDSPPSFAEDTDYFLCSAGGDESEFLQWLEGIQSLLWPQKALQRHSIREELDRLLSMEIQIRLMDVQQQNGAEEMPLFPVPDWPTDFSWTPKISQKNFQIITPIRALRKQSNRKNRKSNFGLAFDFVRIPSPVDCAFILFHALNSSLSWVCSVTFAQIKFGHSIRQMNLSLLPALSAIYYLFFGIVAMASVVCLVASFGSKVLCSSRAIILSPPATN</sequence>
<evidence type="ECO:0008006" key="7">
    <source>
        <dbReference type="Google" id="ProtNLM"/>
    </source>
</evidence>
<keyword evidence="2" id="KW-0472">Membrane</keyword>
<feature type="transmembrane region" description="Helical" evidence="2">
    <location>
        <begin position="853"/>
        <end position="875"/>
    </location>
</feature>
<feature type="domain" description="ELMO armadillo-like helical" evidence="3">
    <location>
        <begin position="151"/>
        <end position="304"/>
    </location>
</feature>
<feature type="coiled-coil region" evidence="1">
    <location>
        <begin position="509"/>
        <end position="540"/>
    </location>
</feature>
<evidence type="ECO:0000256" key="1">
    <source>
        <dbReference type="SAM" id="Coils"/>
    </source>
</evidence>
<organism evidence="5 6">
    <name type="scientific">Heterodera trifolii</name>
    <dbReference type="NCBI Taxonomy" id="157864"/>
    <lineage>
        <taxon>Eukaryota</taxon>
        <taxon>Metazoa</taxon>
        <taxon>Ecdysozoa</taxon>
        <taxon>Nematoda</taxon>
        <taxon>Chromadorea</taxon>
        <taxon>Rhabditida</taxon>
        <taxon>Tylenchina</taxon>
        <taxon>Tylenchomorpha</taxon>
        <taxon>Tylenchoidea</taxon>
        <taxon>Heteroderidae</taxon>
        <taxon>Heteroderinae</taxon>
        <taxon>Heterodera</taxon>
    </lineage>
</organism>
<keyword evidence="6" id="KW-1185">Reference proteome</keyword>
<dbReference type="InterPro" id="IPR024574">
    <property type="entry name" value="ELMO_ARM"/>
</dbReference>
<dbReference type="Pfam" id="PF16457">
    <property type="entry name" value="PH_12"/>
    <property type="match status" value="1"/>
</dbReference>
<evidence type="ECO:0000313" key="6">
    <source>
        <dbReference type="Proteomes" id="UP001620626"/>
    </source>
</evidence>
<proteinExistence type="predicted"/>
<gene>
    <name evidence="5" type="ORF">niasHT_011013</name>
</gene>
<dbReference type="InterPro" id="IPR011993">
    <property type="entry name" value="PH-like_dom_sf"/>
</dbReference>
<reference evidence="5 6" key="1">
    <citation type="submission" date="2024-10" db="EMBL/GenBank/DDBJ databases">
        <authorList>
            <person name="Kim D."/>
        </authorList>
    </citation>
    <scope>NUCLEOTIDE SEQUENCE [LARGE SCALE GENOMIC DNA]</scope>
    <source>
        <strain evidence="5">BH-2024</strain>
    </source>
</reference>
<evidence type="ECO:0000256" key="2">
    <source>
        <dbReference type="SAM" id="Phobius"/>
    </source>
</evidence>
<dbReference type="AlphaFoldDB" id="A0ABD2L968"/>
<keyword evidence="2" id="KW-1133">Transmembrane helix</keyword>
<comment type="caution">
    <text evidence="5">The sequence shown here is derived from an EMBL/GenBank/DDBJ whole genome shotgun (WGS) entry which is preliminary data.</text>
</comment>
<feature type="domain" description="PH" evidence="4">
    <location>
        <begin position="587"/>
        <end position="712"/>
    </location>
</feature>
<name>A0ABD2L968_9BILA</name>
<accession>A0ABD2L968</accession>
<dbReference type="Proteomes" id="UP001620626">
    <property type="component" value="Unassembled WGS sequence"/>
</dbReference>
<keyword evidence="1" id="KW-0175">Coiled coil</keyword>
<keyword evidence="2" id="KW-0812">Transmembrane</keyword>
<evidence type="ECO:0000259" key="3">
    <source>
        <dbReference type="Pfam" id="PF11841"/>
    </source>
</evidence>
<evidence type="ECO:0000259" key="4">
    <source>
        <dbReference type="Pfam" id="PF16457"/>
    </source>
</evidence>